<dbReference type="RefSeq" id="WP_377769800.1">
    <property type="nucleotide sequence ID" value="NZ_JBHUHO010000008.1"/>
</dbReference>
<comment type="similarity">
    <text evidence="1">Belongs to the glycosyl hydrolase 2 family.</text>
</comment>
<evidence type="ECO:0000256" key="1">
    <source>
        <dbReference type="ARBA" id="ARBA00007401"/>
    </source>
</evidence>
<dbReference type="Pfam" id="PF00703">
    <property type="entry name" value="Glyco_hydro_2"/>
    <property type="match status" value="1"/>
</dbReference>
<dbReference type="InterPro" id="IPR006102">
    <property type="entry name" value="Ig-like_GH2"/>
</dbReference>
<keyword evidence="6" id="KW-1185">Reference proteome</keyword>
<evidence type="ECO:0000313" key="5">
    <source>
        <dbReference type="EMBL" id="MFD2114785.1"/>
    </source>
</evidence>
<evidence type="ECO:0000313" key="6">
    <source>
        <dbReference type="Proteomes" id="UP001597362"/>
    </source>
</evidence>
<dbReference type="InterPro" id="IPR008979">
    <property type="entry name" value="Galactose-bd-like_sf"/>
</dbReference>
<dbReference type="Gene3D" id="2.60.120.260">
    <property type="entry name" value="Galactose-binding domain-like"/>
    <property type="match status" value="1"/>
</dbReference>
<sequence>MNGSCIRSHKGGFTTWDCDITAHVMAGKQTEIIVEFMDNILDPSVGSYYAHHNIGGIINSVELIAVPHTHITKLHYDVQFDADYTDAELTVMLGVELGSAEQAVIQLKLLDPEQHTIPLDEAVILFDSQMSLQKKVFSIANPIKWDAEHPHLYTLRAKLYRDVA</sequence>
<dbReference type="SUPFAM" id="SSF49785">
    <property type="entry name" value="Galactose-binding domain-like"/>
    <property type="match status" value="1"/>
</dbReference>
<accession>A0ABW4YGE2</accession>
<protein>
    <recommendedName>
        <fullName evidence="4">Glycoside hydrolase family 2 immunoglobulin-like beta-sandwich domain-containing protein</fullName>
    </recommendedName>
</protein>
<organism evidence="5 6">
    <name type="scientific">Paenibacillus yanchengensis</name>
    <dbReference type="NCBI Taxonomy" id="2035833"/>
    <lineage>
        <taxon>Bacteria</taxon>
        <taxon>Bacillati</taxon>
        <taxon>Bacillota</taxon>
        <taxon>Bacilli</taxon>
        <taxon>Bacillales</taxon>
        <taxon>Paenibacillaceae</taxon>
        <taxon>Paenibacillus</taxon>
    </lineage>
</organism>
<evidence type="ECO:0000256" key="2">
    <source>
        <dbReference type="ARBA" id="ARBA00022801"/>
    </source>
</evidence>
<dbReference type="InterPro" id="IPR013783">
    <property type="entry name" value="Ig-like_fold"/>
</dbReference>
<comment type="caution">
    <text evidence="5">The sequence shown here is derived from an EMBL/GenBank/DDBJ whole genome shotgun (WGS) entry which is preliminary data.</text>
</comment>
<keyword evidence="3" id="KW-0326">Glycosidase</keyword>
<gene>
    <name evidence="5" type="ORF">ACFSJH_03355</name>
</gene>
<dbReference type="InterPro" id="IPR051913">
    <property type="entry name" value="GH2_Domain-Containing"/>
</dbReference>
<dbReference type="PANTHER" id="PTHR42732">
    <property type="entry name" value="BETA-GALACTOSIDASE"/>
    <property type="match status" value="1"/>
</dbReference>
<proteinExistence type="inferred from homology"/>
<evidence type="ECO:0000256" key="3">
    <source>
        <dbReference type="ARBA" id="ARBA00023295"/>
    </source>
</evidence>
<reference evidence="6" key="1">
    <citation type="journal article" date="2019" name="Int. J. Syst. Evol. Microbiol.">
        <title>The Global Catalogue of Microorganisms (GCM) 10K type strain sequencing project: providing services to taxonomists for standard genome sequencing and annotation.</title>
        <authorList>
            <consortium name="The Broad Institute Genomics Platform"/>
            <consortium name="The Broad Institute Genome Sequencing Center for Infectious Disease"/>
            <person name="Wu L."/>
            <person name="Ma J."/>
        </authorList>
    </citation>
    <scope>NUCLEOTIDE SEQUENCE [LARGE SCALE GENOMIC DNA]</scope>
    <source>
        <strain evidence="6">GH52</strain>
    </source>
</reference>
<name>A0ABW4YGE2_9BACL</name>
<dbReference type="InterPro" id="IPR036156">
    <property type="entry name" value="Beta-gal/glucu_dom_sf"/>
</dbReference>
<dbReference type="SUPFAM" id="SSF49303">
    <property type="entry name" value="beta-Galactosidase/glucuronidase domain"/>
    <property type="match status" value="1"/>
</dbReference>
<keyword evidence="2" id="KW-0378">Hydrolase</keyword>
<dbReference type="EMBL" id="JBHUHO010000008">
    <property type="protein sequence ID" value="MFD2114785.1"/>
    <property type="molecule type" value="Genomic_DNA"/>
</dbReference>
<evidence type="ECO:0000259" key="4">
    <source>
        <dbReference type="Pfam" id="PF00703"/>
    </source>
</evidence>
<feature type="domain" description="Glycoside hydrolase family 2 immunoglobulin-like beta-sandwich" evidence="4">
    <location>
        <begin position="69"/>
        <end position="161"/>
    </location>
</feature>
<dbReference type="Gene3D" id="2.60.40.10">
    <property type="entry name" value="Immunoglobulins"/>
    <property type="match status" value="1"/>
</dbReference>
<dbReference type="Proteomes" id="UP001597362">
    <property type="component" value="Unassembled WGS sequence"/>
</dbReference>